<comment type="caution">
    <text evidence="1">The sequence shown here is derived from an EMBL/GenBank/DDBJ whole genome shotgun (WGS) entry which is preliminary data.</text>
</comment>
<evidence type="ECO:0000313" key="2">
    <source>
        <dbReference type="Proteomes" id="UP000828390"/>
    </source>
</evidence>
<dbReference type="EMBL" id="JAIWYP010000004">
    <property type="protein sequence ID" value="KAH3831936.1"/>
    <property type="molecule type" value="Genomic_DNA"/>
</dbReference>
<name>A0A9D4K1P1_DREPO</name>
<protein>
    <submittedName>
        <fullName evidence="1">Uncharacterized protein</fullName>
    </submittedName>
</protein>
<dbReference type="Proteomes" id="UP000828390">
    <property type="component" value="Unassembled WGS sequence"/>
</dbReference>
<keyword evidence="2" id="KW-1185">Reference proteome</keyword>
<evidence type="ECO:0000313" key="1">
    <source>
        <dbReference type="EMBL" id="KAH3831936.1"/>
    </source>
</evidence>
<proteinExistence type="predicted"/>
<reference evidence="1" key="2">
    <citation type="submission" date="2020-11" db="EMBL/GenBank/DDBJ databases">
        <authorList>
            <person name="McCartney M.A."/>
            <person name="Auch B."/>
            <person name="Kono T."/>
            <person name="Mallez S."/>
            <person name="Becker A."/>
            <person name="Gohl D.M."/>
            <person name="Silverstein K.A.T."/>
            <person name="Koren S."/>
            <person name="Bechman K.B."/>
            <person name="Herman A."/>
            <person name="Abrahante J.E."/>
            <person name="Garbe J."/>
        </authorList>
    </citation>
    <scope>NUCLEOTIDE SEQUENCE</scope>
    <source>
        <strain evidence="1">Duluth1</strain>
        <tissue evidence="1">Whole animal</tissue>
    </source>
</reference>
<accession>A0A9D4K1P1</accession>
<gene>
    <name evidence="1" type="ORF">DPMN_105209</name>
</gene>
<reference evidence="1" key="1">
    <citation type="journal article" date="2019" name="bioRxiv">
        <title>The Genome of the Zebra Mussel, Dreissena polymorpha: A Resource for Invasive Species Research.</title>
        <authorList>
            <person name="McCartney M.A."/>
            <person name="Auch B."/>
            <person name="Kono T."/>
            <person name="Mallez S."/>
            <person name="Zhang Y."/>
            <person name="Obille A."/>
            <person name="Becker A."/>
            <person name="Abrahante J.E."/>
            <person name="Garbe J."/>
            <person name="Badalamenti J.P."/>
            <person name="Herman A."/>
            <person name="Mangelson H."/>
            <person name="Liachko I."/>
            <person name="Sullivan S."/>
            <person name="Sone E.D."/>
            <person name="Koren S."/>
            <person name="Silverstein K.A.T."/>
            <person name="Beckman K.B."/>
            <person name="Gohl D.M."/>
        </authorList>
    </citation>
    <scope>NUCLEOTIDE SEQUENCE</scope>
    <source>
        <strain evidence="1">Duluth1</strain>
        <tissue evidence="1">Whole animal</tissue>
    </source>
</reference>
<dbReference type="AlphaFoldDB" id="A0A9D4K1P1"/>
<organism evidence="1 2">
    <name type="scientific">Dreissena polymorpha</name>
    <name type="common">Zebra mussel</name>
    <name type="synonym">Mytilus polymorpha</name>
    <dbReference type="NCBI Taxonomy" id="45954"/>
    <lineage>
        <taxon>Eukaryota</taxon>
        <taxon>Metazoa</taxon>
        <taxon>Spiralia</taxon>
        <taxon>Lophotrochozoa</taxon>
        <taxon>Mollusca</taxon>
        <taxon>Bivalvia</taxon>
        <taxon>Autobranchia</taxon>
        <taxon>Heteroconchia</taxon>
        <taxon>Euheterodonta</taxon>
        <taxon>Imparidentia</taxon>
        <taxon>Neoheterodontei</taxon>
        <taxon>Myida</taxon>
        <taxon>Dreissenoidea</taxon>
        <taxon>Dreissenidae</taxon>
        <taxon>Dreissena</taxon>
    </lineage>
</organism>
<sequence length="191" mass="22350">MTAEQICRCTRALKHIFSLAYRQSNQYWLAGSVVQIAIGKQQQQKFRDWLHVNMMREFNLINEHFCTLVSSQYRHHHDHHLQTFGEIKDDDIKILRQPCLILVAVSVSFTERDVYSFTLSIQLFFSSVSWSTVLNNESQLMTCSYQASFRYSAVIGRVLMDQPVLVTCSRTCSFVLSSFNKMKRSLRKHLQ</sequence>